<reference evidence="1" key="1">
    <citation type="submission" date="2014-09" db="EMBL/GenBank/DDBJ databases">
        <authorList>
            <person name="Magalhaes I.L.F."/>
            <person name="Oliveira U."/>
            <person name="Santos F.R."/>
            <person name="Vidigal T.H.D.A."/>
            <person name="Brescovit A.D."/>
            <person name="Santos A.J."/>
        </authorList>
    </citation>
    <scope>NUCLEOTIDE SEQUENCE</scope>
    <source>
        <tissue evidence="1">Shoot tissue taken approximately 20 cm above the soil surface</tissue>
    </source>
</reference>
<proteinExistence type="predicted"/>
<protein>
    <submittedName>
        <fullName evidence="1">Uncharacterized protein</fullName>
    </submittedName>
</protein>
<dbReference type="AlphaFoldDB" id="A0A0A9F8J6"/>
<sequence length="51" mass="5764">MQWTKNGSCTLVLQLTKVVGRNEQMDIIKCLKMFIATIYKSNGSSKSVQIK</sequence>
<dbReference type="EMBL" id="GBRH01189274">
    <property type="protein sequence ID" value="JAE08622.1"/>
    <property type="molecule type" value="Transcribed_RNA"/>
</dbReference>
<name>A0A0A9F8J6_ARUDO</name>
<evidence type="ECO:0000313" key="1">
    <source>
        <dbReference type="EMBL" id="JAE08622.1"/>
    </source>
</evidence>
<accession>A0A0A9F8J6</accession>
<organism evidence="1">
    <name type="scientific">Arundo donax</name>
    <name type="common">Giant reed</name>
    <name type="synonym">Donax arundinaceus</name>
    <dbReference type="NCBI Taxonomy" id="35708"/>
    <lineage>
        <taxon>Eukaryota</taxon>
        <taxon>Viridiplantae</taxon>
        <taxon>Streptophyta</taxon>
        <taxon>Embryophyta</taxon>
        <taxon>Tracheophyta</taxon>
        <taxon>Spermatophyta</taxon>
        <taxon>Magnoliopsida</taxon>
        <taxon>Liliopsida</taxon>
        <taxon>Poales</taxon>
        <taxon>Poaceae</taxon>
        <taxon>PACMAD clade</taxon>
        <taxon>Arundinoideae</taxon>
        <taxon>Arundineae</taxon>
        <taxon>Arundo</taxon>
    </lineage>
</organism>
<reference evidence="1" key="2">
    <citation type="journal article" date="2015" name="Data Brief">
        <title>Shoot transcriptome of the giant reed, Arundo donax.</title>
        <authorList>
            <person name="Barrero R.A."/>
            <person name="Guerrero F.D."/>
            <person name="Moolhuijzen P."/>
            <person name="Goolsby J.A."/>
            <person name="Tidwell J."/>
            <person name="Bellgard S.E."/>
            <person name="Bellgard M.I."/>
        </authorList>
    </citation>
    <scope>NUCLEOTIDE SEQUENCE</scope>
    <source>
        <tissue evidence="1">Shoot tissue taken approximately 20 cm above the soil surface</tissue>
    </source>
</reference>